<gene>
    <name evidence="2" type="ORF">EG328_011871</name>
</gene>
<sequence length="481" mass="55225">MDPNASQDSVQRGDSNNNPRHTPNQNKIQNIQDDFRDFSSQMQVPSTSQLMDLFRQTMPTLPKPPEQDDEDDREMNEEEKDANDALRYTFATTLRNLSKSINADEPESLLDEFDFLVSLVKPSQVKYLAAFLEGSLIPSGVTMINQSIDPKTFHEWRQICEKILFPFTQGVSDLFKLFETYHRTGKIFDEVNLMELHLNLLVTLKTEMCHESSRSNLFYRPPCSEGQESTGTDDDGKGLTLRALDALLEEAPRFVKVGGGWIIHFNIGPRLIHAIHAIRLIRIKYRIDFNKHLEATPKEDTSTSLCPEDFRAFHTHIDAMIRSEFIAKMRPDMAFYGLEKEIYRIITYYRKFYLMKAHCIGVPRCLGLERKGDRHCFVRELCELAIPYIVAKCNSLIPGKVVCDVFNIIVIKIAESMGIDLKTDDSREYTEGAIMTHFGESKFRYQLECAAWPIASLILNPLKNGSAYLNVTFFYSKAQIQ</sequence>
<feature type="region of interest" description="Disordered" evidence="1">
    <location>
        <begin position="1"/>
        <end position="83"/>
    </location>
</feature>
<comment type="caution">
    <text evidence="2">The sequence shown here is derived from an EMBL/GenBank/DDBJ whole genome shotgun (WGS) entry which is preliminary data.</text>
</comment>
<feature type="compositionally biased region" description="Acidic residues" evidence="1">
    <location>
        <begin position="67"/>
        <end position="81"/>
    </location>
</feature>
<feature type="compositionally biased region" description="Polar residues" evidence="1">
    <location>
        <begin position="1"/>
        <end position="50"/>
    </location>
</feature>
<proteinExistence type="predicted"/>
<reference evidence="2 3" key="1">
    <citation type="submission" date="2018-12" db="EMBL/GenBank/DDBJ databases">
        <title>Venturia inaequalis Genome Resource.</title>
        <authorList>
            <person name="Lichtner F.J."/>
        </authorList>
    </citation>
    <scope>NUCLEOTIDE SEQUENCE [LARGE SCALE GENOMIC DNA]</scope>
    <source>
        <strain evidence="2 3">120213</strain>
    </source>
</reference>
<name>A0A8H3V269_VENIN</name>
<dbReference type="Proteomes" id="UP000447873">
    <property type="component" value="Unassembled WGS sequence"/>
</dbReference>
<evidence type="ECO:0000313" key="3">
    <source>
        <dbReference type="Proteomes" id="UP000447873"/>
    </source>
</evidence>
<evidence type="ECO:0000256" key="1">
    <source>
        <dbReference type="SAM" id="MobiDB-lite"/>
    </source>
</evidence>
<dbReference type="AlphaFoldDB" id="A0A8H3V269"/>
<dbReference type="EMBL" id="WNWS01000094">
    <property type="protein sequence ID" value="KAE9981074.1"/>
    <property type="molecule type" value="Genomic_DNA"/>
</dbReference>
<evidence type="ECO:0000313" key="2">
    <source>
        <dbReference type="EMBL" id="KAE9981074.1"/>
    </source>
</evidence>
<accession>A0A8H3V269</accession>
<organism evidence="2 3">
    <name type="scientific">Venturia inaequalis</name>
    <name type="common">Apple scab fungus</name>
    <dbReference type="NCBI Taxonomy" id="5025"/>
    <lineage>
        <taxon>Eukaryota</taxon>
        <taxon>Fungi</taxon>
        <taxon>Dikarya</taxon>
        <taxon>Ascomycota</taxon>
        <taxon>Pezizomycotina</taxon>
        <taxon>Dothideomycetes</taxon>
        <taxon>Pleosporomycetidae</taxon>
        <taxon>Venturiales</taxon>
        <taxon>Venturiaceae</taxon>
        <taxon>Venturia</taxon>
    </lineage>
</organism>
<protein>
    <submittedName>
        <fullName evidence="2">Uncharacterized protein</fullName>
    </submittedName>
</protein>